<dbReference type="SUPFAM" id="SSF56112">
    <property type="entry name" value="Protein kinase-like (PK-like)"/>
    <property type="match status" value="1"/>
</dbReference>
<keyword evidence="1" id="KW-0547">Nucleotide-binding</keyword>
<accession>A0ABQ5KWW4</accession>
<keyword evidence="1" id="KW-0067">ATP-binding</keyword>
<name>A0ABQ5KWW4_9EUKA</name>
<dbReference type="EMBL" id="BQXS01011099">
    <property type="protein sequence ID" value="GKT35939.1"/>
    <property type="molecule type" value="Genomic_DNA"/>
</dbReference>
<reference evidence="3" key="1">
    <citation type="submission" date="2022-03" db="EMBL/GenBank/DDBJ databases">
        <title>Draft genome sequence of Aduncisulcus paluster, a free-living microaerophilic Fornicata.</title>
        <authorList>
            <person name="Yuyama I."/>
            <person name="Kume K."/>
            <person name="Tamura T."/>
            <person name="Inagaki Y."/>
            <person name="Hashimoto T."/>
        </authorList>
    </citation>
    <scope>NUCLEOTIDE SEQUENCE</scope>
    <source>
        <strain evidence="3">NY0171</strain>
    </source>
</reference>
<evidence type="ECO:0000256" key="1">
    <source>
        <dbReference type="PROSITE-ProRule" id="PRU10141"/>
    </source>
</evidence>
<evidence type="ECO:0000313" key="4">
    <source>
        <dbReference type="Proteomes" id="UP001057375"/>
    </source>
</evidence>
<feature type="compositionally biased region" description="Basic and acidic residues" evidence="2">
    <location>
        <begin position="1286"/>
        <end position="1305"/>
    </location>
</feature>
<evidence type="ECO:0000313" key="3">
    <source>
        <dbReference type="EMBL" id="GKT35939.1"/>
    </source>
</evidence>
<feature type="region of interest" description="Disordered" evidence="2">
    <location>
        <begin position="861"/>
        <end position="901"/>
    </location>
</feature>
<evidence type="ECO:0000256" key="2">
    <source>
        <dbReference type="SAM" id="MobiDB-lite"/>
    </source>
</evidence>
<dbReference type="Proteomes" id="UP001057375">
    <property type="component" value="Unassembled WGS sequence"/>
</dbReference>
<feature type="compositionally biased region" description="Low complexity" evidence="2">
    <location>
        <begin position="864"/>
        <end position="884"/>
    </location>
</feature>
<gene>
    <name evidence="3" type="ORF">ADUPG1_008997</name>
</gene>
<feature type="binding site" evidence="1">
    <location>
        <position position="1351"/>
    </location>
    <ligand>
        <name>ATP</name>
        <dbReference type="ChEBI" id="CHEBI:30616"/>
    </ligand>
</feature>
<feature type="region of interest" description="Disordered" evidence="2">
    <location>
        <begin position="1285"/>
        <end position="1308"/>
    </location>
</feature>
<proteinExistence type="predicted"/>
<dbReference type="InterPro" id="IPR017441">
    <property type="entry name" value="Protein_kinase_ATP_BS"/>
</dbReference>
<organism evidence="3 4">
    <name type="scientific">Aduncisulcus paluster</name>
    <dbReference type="NCBI Taxonomy" id="2918883"/>
    <lineage>
        <taxon>Eukaryota</taxon>
        <taxon>Metamonada</taxon>
        <taxon>Carpediemonas-like organisms</taxon>
        <taxon>Aduncisulcus</taxon>
    </lineage>
</organism>
<dbReference type="PROSITE" id="PS00107">
    <property type="entry name" value="PROTEIN_KINASE_ATP"/>
    <property type="match status" value="1"/>
</dbReference>
<dbReference type="InterPro" id="IPR011009">
    <property type="entry name" value="Kinase-like_dom_sf"/>
</dbReference>
<comment type="caution">
    <text evidence="3">The sequence shown here is derived from an EMBL/GenBank/DDBJ whole genome shotgun (WGS) entry which is preliminary data.</text>
</comment>
<keyword evidence="4" id="KW-1185">Reference proteome</keyword>
<sequence length="1449" mass="163806">MSSSESPGEVQTINDAIFLHEDSSRCLPIPQDDPTVLQNHYFGQTDEISIPFSSSQIKGAYVYPKPPRIFDGHSWFFLPIELSNVVMCEITGEIGEEERRFCLMQLSFVREETTDEKASRKLLSEAKVVQAEFLYKGGVCCPPILRDNPIVINPSFLRVKGENDGVSIGGKHYDVSLRAQEMLQGFSCFSYCTTPWSDLEEHVDGLYLSHLSIPFPSPSAMKGAYICLDEHTTCSLSLTILFTLSDGVQIAIRYDIPKSKQDDETEWHFLPIDLTNVVMCEIQGKKQCDKALTREFPIFSLIFCRKETPEESIARKSQVSTLEQFWDEAQSIKPKFMKEGEKYSIPRAESVLKLSISAVSAKDQVLMDYDKSVDAKKMLKGKLKKGVFISYLSIPFKSPCSVKGAYICVHKDTSSPSLLFTFTDSHGRKTSKKYDFSEPQHEHEWLFLPVYLYNVGLCEIQGKGQWFKKNSLKFCINSLVFIGGEKLFISSSDSFSLLMSSLTTDIQTVEPEFVHEGHSSCSPIPRDSPNVMSPEFSTIKAIDGTKEEGDSDHDQRYKALEMMKEELNVGHFTHISIPFPSSSPMKGAYISLDRFSYQKDNHPPSHLIFTLTSSKGDKTFKKYEFPKFFDYHWYFLPVDLPDVVLCEITGKGRKKRYFGIRSLIFIREETHEETIAREAKEKLWSEAPVVKPKFVKAGDRKSNGRDSIPIPRDDPKLVYPSFSMVKCKDDSYSKESKWYDRSSQAQIMLKGECDVWLSNLFIPFPSPSPMKGAYICVNKDLSSPSLLFTFTDCDGKKTFKKYEFTKPKHKYEWHFLPIDLDNVVLCEIEGKGDWCDKNCRYFWMHSLVFLRGDDIPTSPPLLTPVPVTSSSSKTPTSTSSLPSKVVKEEEEEDTCHMSSSTDAVIQTVEPEFIHKGHSSCSPIPRDSPNIKSPEFSTIKAIAGTKEEGDEKYNQSSEAQEMMKGEYNIGHFTNISISFSSSSPMKGAFISLSSYPSPPSHLIFTLTSSKGEKTSKKYEFPEFEDEHWYFLPVDLPDVVMCEITGKGREEEYFRIESLVFISREETPEEIKSREAREKLWSEAPVVKPEFVKKGDRKSIPIPRDDPKLVDPSFSMVKCKDDSVSMESGNYDRSSDAQRMLKGECGVSLSHFSIPFPAPSPVKGACICVDLTYGSPTLLFTFTDCDGKKTYKKYEFTRLRRDYGWYFLPIDLNNVVLCEIEGKGTWWEKNSRHFSILSLVFIRGDDILSSPLLTPVPVPSSSSKTPTSTSSLPSKVMKEGIEDVIQGNDKDSASKDTKQKKPKEGMPKYKLKHPSLTLTSAATLTPQCIIGSGGFGEVLLVKVDGIPFPCVLKKMLKIADEKVVKDCRKEFKVQLKLFNNPKCFNRIPRPLYILDLLDCDMKGVYGFLMEFCVGGSVRAFAKRWCADGKYVSVDDTADDSEPSDSDSDSCR</sequence>
<protein>
    <submittedName>
        <fullName evidence="3">Uncharacterized protein</fullName>
    </submittedName>
</protein>